<proteinExistence type="predicted"/>
<name>A0A9D4P005_DERFA</name>
<comment type="caution">
    <text evidence="1">The sequence shown here is derived from an EMBL/GenBank/DDBJ whole genome shotgun (WGS) entry which is preliminary data.</text>
</comment>
<organism evidence="1">
    <name type="scientific">Dermatophagoides farinae</name>
    <name type="common">American house dust mite</name>
    <dbReference type="NCBI Taxonomy" id="6954"/>
    <lineage>
        <taxon>Eukaryota</taxon>
        <taxon>Metazoa</taxon>
        <taxon>Ecdysozoa</taxon>
        <taxon>Arthropoda</taxon>
        <taxon>Chelicerata</taxon>
        <taxon>Arachnida</taxon>
        <taxon>Acari</taxon>
        <taxon>Acariformes</taxon>
        <taxon>Sarcoptiformes</taxon>
        <taxon>Astigmata</taxon>
        <taxon>Psoroptidia</taxon>
        <taxon>Analgoidea</taxon>
        <taxon>Pyroglyphidae</taxon>
        <taxon>Dermatophagoidinae</taxon>
        <taxon>Dermatophagoides</taxon>
    </lineage>
</organism>
<reference evidence="1" key="2">
    <citation type="journal article" date="2021" name="World Allergy Organ. J.">
        <title>Chromosome-level assembly of Dermatophagoides farinae genome and transcriptome reveals two novel allergens Der f 37 and Der f 39.</title>
        <authorList>
            <person name="Chen J."/>
            <person name="Cai Z."/>
            <person name="Fan D."/>
            <person name="Hu J."/>
            <person name="Hou Y."/>
            <person name="He Y."/>
            <person name="Zhang Z."/>
            <person name="Zhao Z."/>
            <person name="Gao P."/>
            <person name="Hu W."/>
            <person name="Sun J."/>
            <person name="Li J."/>
            <person name="Ji K."/>
        </authorList>
    </citation>
    <scope>NUCLEOTIDE SEQUENCE</scope>
    <source>
        <strain evidence="1">JKM2019</strain>
    </source>
</reference>
<accession>A0A9D4P005</accession>
<dbReference type="Proteomes" id="UP000828236">
    <property type="component" value="Unassembled WGS sequence"/>
</dbReference>
<reference evidence="1" key="1">
    <citation type="submission" date="2020-06" db="EMBL/GenBank/DDBJ databases">
        <authorList>
            <person name="Ji K."/>
            <person name="Li J."/>
        </authorList>
    </citation>
    <scope>NUCLEOTIDE SEQUENCE</scope>
    <source>
        <strain evidence="1">JKM2019</strain>
        <tissue evidence="1">Whole body</tissue>
    </source>
</reference>
<dbReference type="EMBL" id="SDOV01000004">
    <property type="protein sequence ID" value="KAH7641909.1"/>
    <property type="molecule type" value="Genomic_DNA"/>
</dbReference>
<gene>
    <name evidence="1" type="ORF">HUG17_4954</name>
</gene>
<dbReference type="AlphaFoldDB" id="A0A9D4P005"/>
<protein>
    <submittedName>
        <fullName evidence="1">Uncharacterized protein</fullName>
    </submittedName>
</protein>
<evidence type="ECO:0000313" key="1">
    <source>
        <dbReference type="EMBL" id="KAH7641909.1"/>
    </source>
</evidence>
<sequence>MNTRSMTTNSTDMTNPSLSKHSWKNLRGWLIFPALLKSSCVWIETIKNLSAIERSSFEQIKLAIENDNKGKRLKNMQELANIKRKSNESLPKLATRLHILVDRVFGKFAASNKMQLEIFFFLNCLPLDIQILLCNPDIPKSIKDAVNAAEGLEAAKSISNLRFEKNKIGIASTSKSLGDKDSKFCTFCKRTNHNVDKCYKKKSAEKKEKKKKEAEKEVNSLNKSTISKCHFIPISFNNVVSQAIATTLPNSGVGGQPLNVKGESTIGFF</sequence>